<dbReference type="Proteomes" id="UP000711047">
    <property type="component" value="Unassembled WGS sequence"/>
</dbReference>
<dbReference type="RefSeq" id="WP_173131091.1">
    <property type="nucleotide sequence ID" value="NZ_JABMKX010000004.1"/>
</dbReference>
<evidence type="ECO:0000313" key="3">
    <source>
        <dbReference type="Proteomes" id="UP000711047"/>
    </source>
</evidence>
<proteinExistence type="predicted"/>
<gene>
    <name evidence="2" type="ORF">HQN87_09310</name>
</gene>
<reference evidence="2 3" key="1">
    <citation type="submission" date="2020-05" db="EMBL/GenBank/DDBJ databases">
        <title>Paenibacillus glebae, sp. nov., Paenibacillus humi sp. nov., Paenibacillus pedi sp. nov., Paenibacillus terrestris sp. nov. and Paenibacillus terricola sp. nov., isolated from a forest top soil sample.</title>
        <authorList>
            <person name="Qi S."/>
            <person name="Carlier A."/>
            <person name="Cnockaert M."/>
            <person name="Vandamme P."/>
        </authorList>
    </citation>
    <scope>NUCLEOTIDE SEQUENCE [LARGE SCALE GENOMIC DNA]</scope>
    <source>
        <strain evidence="2 3">LMG 29502</strain>
    </source>
</reference>
<protein>
    <submittedName>
        <fullName evidence="2">DUF4073 domain-containing protein</fullName>
    </submittedName>
</protein>
<name>A0ABX2DMR9_9BACL</name>
<dbReference type="InterPro" id="IPR025142">
    <property type="entry name" value="DUF4073"/>
</dbReference>
<feature type="domain" description="DUF4073" evidence="1">
    <location>
        <begin position="60"/>
        <end position="114"/>
    </location>
</feature>
<keyword evidence="3" id="KW-1185">Reference proteome</keyword>
<sequence length="135" mass="14421">MRGTVNKYIRLSLIGVLFTGTVGTASLGVHSLKAYASDEFNAAGHSSPSSMTLFSQPPWPPNVTADDEANTIIGANEKMEYSTDEGLNWTAYDPLCPPVFCGDLTVQVRIAGDSVNYIPAGFIKTLTFTADTPDV</sequence>
<organism evidence="2 3">
    <name type="scientific">Paenibacillus tritici</name>
    <dbReference type="NCBI Taxonomy" id="1873425"/>
    <lineage>
        <taxon>Bacteria</taxon>
        <taxon>Bacillati</taxon>
        <taxon>Bacillota</taxon>
        <taxon>Bacilli</taxon>
        <taxon>Bacillales</taxon>
        <taxon>Paenibacillaceae</taxon>
        <taxon>Paenibacillus</taxon>
    </lineage>
</organism>
<comment type="caution">
    <text evidence="2">The sequence shown here is derived from an EMBL/GenBank/DDBJ whole genome shotgun (WGS) entry which is preliminary data.</text>
</comment>
<evidence type="ECO:0000259" key="1">
    <source>
        <dbReference type="Pfam" id="PF13285"/>
    </source>
</evidence>
<evidence type="ECO:0000313" key="2">
    <source>
        <dbReference type="EMBL" id="NQX45527.1"/>
    </source>
</evidence>
<dbReference type="Pfam" id="PF13285">
    <property type="entry name" value="DUF4073"/>
    <property type="match status" value="1"/>
</dbReference>
<dbReference type="EMBL" id="JABMKX010000004">
    <property type="protein sequence ID" value="NQX45527.1"/>
    <property type="molecule type" value="Genomic_DNA"/>
</dbReference>
<accession>A0ABX2DMR9</accession>